<dbReference type="Proteomes" id="UP000507470">
    <property type="component" value="Unassembled WGS sequence"/>
</dbReference>
<sequence>MNCFISLKNGKTNVNDNTLQLKCCIGQEISSRSPVFITTTNATSIAFTTSTATSTSIATSTLITLSVAATKVVTASTSGRTIQLQKSSQDSNTTLSFEISQFEVTTVTNIHTSKDKPVTQKSRNNEGSISAVISISFGALGGAVLITVCVIRRNDLKTEGRPSHHEDEYYDAYGMRESILYESSTPNNTTKMVQHNAENSQKMSTSNAGDYSRFQFNGIK</sequence>
<keyword evidence="1" id="KW-0812">Transmembrane</keyword>
<accession>A0A6J8F0X5</accession>
<dbReference type="AlphaFoldDB" id="A0A6J8F0X5"/>
<gene>
    <name evidence="2" type="ORF">MCOR_58283</name>
</gene>
<reference evidence="2 3" key="1">
    <citation type="submission" date="2020-06" db="EMBL/GenBank/DDBJ databases">
        <authorList>
            <person name="Li R."/>
            <person name="Bekaert M."/>
        </authorList>
    </citation>
    <scope>NUCLEOTIDE SEQUENCE [LARGE SCALE GENOMIC DNA]</scope>
    <source>
        <strain evidence="3">wild</strain>
    </source>
</reference>
<evidence type="ECO:0000313" key="2">
    <source>
        <dbReference type="EMBL" id="CAC5426588.1"/>
    </source>
</evidence>
<organism evidence="2 3">
    <name type="scientific">Mytilus coruscus</name>
    <name type="common">Sea mussel</name>
    <dbReference type="NCBI Taxonomy" id="42192"/>
    <lineage>
        <taxon>Eukaryota</taxon>
        <taxon>Metazoa</taxon>
        <taxon>Spiralia</taxon>
        <taxon>Lophotrochozoa</taxon>
        <taxon>Mollusca</taxon>
        <taxon>Bivalvia</taxon>
        <taxon>Autobranchia</taxon>
        <taxon>Pteriomorphia</taxon>
        <taxon>Mytilida</taxon>
        <taxon>Mytiloidea</taxon>
        <taxon>Mytilidae</taxon>
        <taxon>Mytilinae</taxon>
        <taxon>Mytilus</taxon>
    </lineage>
</organism>
<dbReference type="EMBL" id="CACVKT020010437">
    <property type="protein sequence ID" value="CAC5426588.1"/>
    <property type="molecule type" value="Genomic_DNA"/>
</dbReference>
<keyword evidence="3" id="KW-1185">Reference proteome</keyword>
<proteinExistence type="predicted"/>
<name>A0A6J8F0X5_MYTCO</name>
<evidence type="ECO:0000313" key="3">
    <source>
        <dbReference type="Proteomes" id="UP000507470"/>
    </source>
</evidence>
<feature type="transmembrane region" description="Helical" evidence="1">
    <location>
        <begin position="129"/>
        <end position="151"/>
    </location>
</feature>
<keyword evidence="1" id="KW-0472">Membrane</keyword>
<keyword evidence="1" id="KW-1133">Transmembrane helix</keyword>
<protein>
    <submittedName>
        <fullName evidence="2">Uncharacterized protein</fullName>
    </submittedName>
</protein>
<evidence type="ECO:0000256" key="1">
    <source>
        <dbReference type="SAM" id="Phobius"/>
    </source>
</evidence>